<reference evidence="4 5" key="1">
    <citation type="submission" date="2019-08" db="EMBL/GenBank/DDBJ databases">
        <authorList>
            <person name="Peeters C."/>
        </authorList>
    </citation>
    <scope>NUCLEOTIDE SEQUENCE [LARGE SCALE GENOMIC DNA]</scope>
    <source>
        <strain evidence="4 5">LMG 31110</strain>
    </source>
</reference>
<feature type="transmembrane region" description="Helical" evidence="2">
    <location>
        <begin position="478"/>
        <end position="504"/>
    </location>
</feature>
<keyword evidence="2" id="KW-0472">Membrane</keyword>
<dbReference type="PANTHER" id="PTHR37813:SF1">
    <property type="entry name" value="FELS-2 PROPHAGE PROTEIN"/>
    <property type="match status" value="1"/>
</dbReference>
<keyword evidence="2" id="KW-0812">Transmembrane</keyword>
<keyword evidence="1" id="KW-1188">Viral release from host cell</keyword>
<feature type="transmembrane region" description="Helical" evidence="2">
    <location>
        <begin position="556"/>
        <end position="579"/>
    </location>
</feature>
<evidence type="ECO:0000313" key="4">
    <source>
        <dbReference type="EMBL" id="VVD98177.1"/>
    </source>
</evidence>
<feature type="domain" description="Phage tail tape measure protein" evidence="3">
    <location>
        <begin position="159"/>
        <end position="341"/>
    </location>
</feature>
<protein>
    <submittedName>
        <fullName evidence="4">Phage tail tape measure protein</fullName>
    </submittedName>
</protein>
<sequence length="802" mass="84777">MASEFYVGVKIGATMLASFGTALAGAKTTMSNLGRVADDLRVKHTRLGEVMSRAMAHPMRNVGELRRQYERLGTTMDALTTKQVALAAQLARGDALRQQRMGLGGEMVGTYLTAKATAAPLIGAVKQAATFEAGLRDIAITGNLTKQEEFKVGEAIRQAALSTNQGHAAILEGVGTLVAAGMDANKAGEYSGLLGKVATATNADMKDLAGMVYSLSETLGIKGDAALKEAFNRAAFGGKLGRFELKDMAKALPEMTAAFASKGIKGQDALTQIIASLEVGREGAGSGDEAVTNLRNWLSHMNAKHTIDAYSKAGVDYQKSMQNLVSDGYSSYEASLQIAQKFISSRGDGFMKQWKEAGAKGDEEAQRRLMESFGLNEVFQDIQTINHLLAMRQGWDKYQDNKKKMGSQEAMGTIDEDYRKRAELATKAWERFNTSVADLGITVGKELMPSLTGLLDALTPMAKKVELFVKAHPGVVRAVAGFAVSIVGLKVATLALGWGLNFFVKSPLNLLGTAFTTVSAKWTLMRALVLGGSSRLATVFQLFGAGAQTATKLASVFGRLGGWMLSLGRGALFLGRLLAGNLLSGLRIAGQAFLWLGRAMLMNPLGLAVAAIGVAAYLVWKNWDKVKSAIVIGWNWLKGMKDRFFSAGADLINGLVGGVSSKISAARDSIVSFGSDIKGWFANTLGIRSPSRVFMGFGDNIAQGAALGIGRSAGLASRAAAGMASDTAAAVATQHIASGRLSSSAAGAGAAGTTIHFSPTIHVQGGSPESTKTQVTEALNLSLRELEQMIKRVTGQQARRAY</sequence>
<proteinExistence type="predicted"/>
<evidence type="ECO:0000256" key="1">
    <source>
        <dbReference type="ARBA" id="ARBA00022612"/>
    </source>
</evidence>
<dbReference type="EMBL" id="CABPSJ010000002">
    <property type="protein sequence ID" value="VVD98177.1"/>
    <property type="molecule type" value="Genomic_DNA"/>
</dbReference>
<evidence type="ECO:0000259" key="3">
    <source>
        <dbReference type="Pfam" id="PF10145"/>
    </source>
</evidence>
<dbReference type="NCBIfam" id="TIGR01760">
    <property type="entry name" value="tape_meas_TP901"/>
    <property type="match status" value="1"/>
</dbReference>
<dbReference type="OrthoDB" id="8019720at2"/>
<name>A0A5E4UDV6_9BURK</name>
<dbReference type="AlphaFoldDB" id="A0A5E4UDV6"/>
<accession>A0A5E4UDV6</accession>
<evidence type="ECO:0000256" key="2">
    <source>
        <dbReference type="SAM" id="Phobius"/>
    </source>
</evidence>
<dbReference type="PANTHER" id="PTHR37813">
    <property type="entry name" value="FELS-2 PROPHAGE PROTEIN"/>
    <property type="match status" value="1"/>
</dbReference>
<gene>
    <name evidence="4" type="ORF">PCO31110_01997</name>
</gene>
<dbReference type="RefSeq" id="WP_150690307.1">
    <property type="nucleotide sequence ID" value="NZ_CABPSJ010000002.1"/>
</dbReference>
<organism evidence="4 5">
    <name type="scientific">Pandoraea communis</name>
    <dbReference type="NCBI Taxonomy" id="2508297"/>
    <lineage>
        <taxon>Bacteria</taxon>
        <taxon>Pseudomonadati</taxon>
        <taxon>Pseudomonadota</taxon>
        <taxon>Betaproteobacteria</taxon>
        <taxon>Burkholderiales</taxon>
        <taxon>Burkholderiaceae</taxon>
        <taxon>Pandoraea</taxon>
    </lineage>
</organism>
<feature type="transmembrane region" description="Helical" evidence="2">
    <location>
        <begin position="599"/>
        <end position="620"/>
    </location>
</feature>
<keyword evidence="2" id="KW-1133">Transmembrane helix</keyword>
<dbReference type="InterPro" id="IPR010090">
    <property type="entry name" value="Phage_tape_meas"/>
</dbReference>
<evidence type="ECO:0000313" key="5">
    <source>
        <dbReference type="Proteomes" id="UP000337189"/>
    </source>
</evidence>
<dbReference type="Proteomes" id="UP000337189">
    <property type="component" value="Unassembled WGS sequence"/>
</dbReference>
<dbReference type="Pfam" id="PF10145">
    <property type="entry name" value="PhageMin_Tail"/>
    <property type="match status" value="1"/>
</dbReference>